<dbReference type="Pfam" id="PF13274">
    <property type="entry name" value="SocA_Panacea"/>
    <property type="match status" value="1"/>
</dbReference>
<comment type="caution">
    <text evidence="2">The sequence shown here is derived from an EMBL/GenBank/DDBJ whole genome shotgun (WGS) entry which is preliminary data.</text>
</comment>
<evidence type="ECO:0000259" key="1">
    <source>
        <dbReference type="Pfam" id="PF13274"/>
    </source>
</evidence>
<evidence type="ECO:0000313" key="3">
    <source>
        <dbReference type="Proteomes" id="UP000768567"/>
    </source>
</evidence>
<organism evidence="2 3">
    <name type="scientific">Gemmiger gallinarum</name>
    <dbReference type="NCBI Taxonomy" id="2779354"/>
    <lineage>
        <taxon>Bacteria</taxon>
        <taxon>Bacillati</taxon>
        <taxon>Bacillota</taxon>
        <taxon>Clostridia</taxon>
        <taxon>Eubacteriales</taxon>
        <taxon>Gemmiger</taxon>
    </lineage>
</organism>
<dbReference type="Proteomes" id="UP000768567">
    <property type="component" value="Unassembled WGS sequence"/>
</dbReference>
<evidence type="ECO:0000313" key="2">
    <source>
        <dbReference type="EMBL" id="MBE5037281.1"/>
    </source>
</evidence>
<gene>
    <name evidence="2" type="ORF">INF35_05755</name>
</gene>
<dbReference type="EMBL" id="JADCKC010000002">
    <property type="protein sequence ID" value="MBE5037281.1"/>
    <property type="molecule type" value="Genomic_DNA"/>
</dbReference>
<reference evidence="2 3" key="1">
    <citation type="submission" date="2020-10" db="EMBL/GenBank/DDBJ databases">
        <title>ChiBAC.</title>
        <authorList>
            <person name="Zenner C."/>
            <person name="Hitch T.C.A."/>
            <person name="Clavel T."/>
        </authorList>
    </citation>
    <scope>NUCLEOTIDE SEQUENCE [LARGE SCALE GENOMIC DNA]</scope>
    <source>
        <strain evidence="2 3">DSM 109015</strain>
    </source>
</reference>
<dbReference type="RefSeq" id="WP_193500574.1">
    <property type="nucleotide sequence ID" value="NZ_JADCKC010000002.1"/>
</dbReference>
<sequence>MNKITDVADYIIKRYRELTGEKLDEMKLHKLLYFTQREAFAVIGQPAFEGDFEGWKYGPVSREVRNDLYDGEILVPVNAVSDDVKYIATNVILEYGSFASWKLSELSHKELSWQNARKGLAPGENGSRVLSLDDIQEDAKKVRPYDHLWDMYYDEFEDAE</sequence>
<protein>
    <submittedName>
        <fullName evidence="2">DUF4065 domain-containing protein</fullName>
    </submittedName>
</protein>
<accession>A0ABR9R2D3</accession>
<proteinExistence type="predicted"/>
<feature type="domain" description="Antitoxin SocA-like Panacea" evidence="1">
    <location>
        <begin position="28"/>
        <end position="114"/>
    </location>
</feature>
<keyword evidence="3" id="KW-1185">Reference proteome</keyword>
<dbReference type="InterPro" id="IPR025272">
    <property type="entry name" value="SocA_Panacea"/>
</dbReference>
<name>A0ABR9R2D3_9FIRM</name>